<dbReference type="AlphaFoldDB" id="A0AAU2VG78"/>
<evidence type="ECO:0000256" key="1">
    <source>
        <dbReference type="SAM" id="SignalP"/>
    </source>
</evidence>
<sequence length="157" mass="17369">MTVLRIIAGIVAPLALFVMAQSGTANAAWKNGTMFNEAKQQCLDAGDYMSTWPCNGSGAQWWRDISPAGANYYQFQTNSGYCIDPGVGSNNGEGPCNGGDYQHWTREAAKNINGQTYWVFRWVHDSRKCLDGGQTGNAIAHTCSNDHTNAYQYWLWN</sequence>
<dbReference type="EMBL" id="CP108318">
    <property type="protein sequence ID" value="WTW66144.1"/>
    <property type="molecule type" value="Genomic_DNA"/>
</dbReference>
<dbReference type="InterPro" id="IPR035992">
    <property type="entry name" value="Ricin_B-like_lectins"/>
</dbReference>
<organism evidence="2">
    <name type="scientific">Streptomyces sp. NBC_00003</name>
    <dbReference type="NCBI Taxonomy" id="2903608"/>
    <lineage>
        <taxon>Bacteria</taxon>
        <taxon>Bacillati</taxon>
        <taxon>Actinomycetota</taxon>
        <taxon>Actinomycetes</taxon>
        <taxon>Kitasatosporales</taxon>
        <taxon>Streptomycetaceae</taxon>
        <taxon>Streptomyces</taxon>
    </lineage>
</organism>
<feature type="chain" id="PRO_5043737795" description="Ricin B lectin domain-containing protein" evidence="1">
    <location>
        <begin position="28"/>
        <end position="157"/>
    </location>
</feature>
<dbReference type="PROSITE" id="PS50231">
    <property type="entry name" value="RICIN_B_LECTIN"/>
    <property type="match status" value="1"/>
</dbReference>
<accession>A0AAU2VG78</accession>
<reference evidence="2" key="1">
    <citation type="submission" date="2022-10" db="EMBL/GenBank/DDBJ databases">
        <title>The complete genomes of actinobacterial strains from the NBC collection.</title>
        <authorList>
            <person name="Joergensen T.S."/>
            <person name="Alvarez Arevalo M."/>
            <person name="Sterndorff E.B."/>
            <person name="Faurdal D."/>
            <person name="Vuksanovic O."/>
            <person name="Mourched A.-S."/>
            <person name="Charusanti P."/>
            <person name="Shaw S."/>
            <person name="Blin K."/>
            <person name="Weber T."/>
        </authorList>
    </citation>
    <scope>NUCLEOTIDE SEQUENCE</scope>
    <source>
        <strain evidence="2">NBC_00003</strain>
    </source>
</reference>
<feature type="signal peptide" evidence="1">
    <location>
        <begin position="1"/>
        <end position="27"/>
    </location>
</feature>
<evidence type="ECO:0008006" key="3">
    <source>
        <dbReference type="Google" id="ProtNLM"/>
    </source>
</evidence>
<dbReference type="SUPFAM" id="SSF50370">
    <property type="entry name" value="Ricin B-like lectins"/>
    <property type="match status" value="1"/>
</dbReference>
<protein>
    <recommendedName>
        <fullName evidence="3">Ricin B lectin domain-containing protein</fullName>
    </recommendedName>
</protein>
<dbReference type="Gene3D" id="2.80.10.50">
    <property type="match status" value="1"/>
</dbReference>
<evidence type="ECO:0000313" key="2">
    <source>
        <dbReference type="EMBL" id="WTW66144.1"/>
    </source>
</evidence>
<proteinExistence type="predicted"/>
<gene>
    <name evidence="2" type="ORF">OG549_39025</name>
</gene>
<keyword evidence="1" id="KW-0732">Signal</keyword>
<name>A0AAU2VG78_9ACTN</name>